<evidence type="ECO:0000313" key="3">
    <source>
        <dbReference type="Proteomes" id="UP000076510"/>
    </source>
</evidence>
<comment type="caution">
    <text evidence="2">The sequence shown here is derived from an EMBL/GenBank/DDBJ whole genome shotgun (WGS) entry which is preliminary data.</text>
</comment>
<gene>
    <name evidence="2" type="ORF">AV649_16430</name>
</gene>
<name>A0A163LTE2_9BACI</name>
<dbReference type="Pfam" id="PF13302">
    <property type="entry name" value="Acetyltransf_3"/>
    <property type="match status" value="1"/>
</dbReference>
<dbReference type="InterPro" id="IPR016181">
    <property type="entry name" value="Acyl_CoA_acyltransferase"/>
</dbReference>
<reference evidence="3" key="1">
    <citation type="submission" date="2016-01" db="EMBL/GenBank/DDBJ databases">
        <title>Whole genome sequencing of Bhargavaea cecembensis T14.</title>
        <authorList>
            <person name="Hong K.W."/>
        </authorList>
    </citation>
    <scope>NUCLEOTIDE SEQUENCE [LARGE SCALE GENOMIC DNA]</scope>
    <source>
        <strain evidence="3">M19</strain>
    </source>
</reference>
<evidence type="ECO:0000259" key="1">
    <source>
        <dbReference type="PROSITE" id="PS51186"/>
    </source>
</evidence>
<accession>A0A163LTE2</accession>
<sequence>MNQHIDNVTIFIYTMHERLESIMTKKEAPIIQTERLVLRPRAERDIPNMLQMFNHNEVRKYLGINPPRDEHAMIEMIRNRTETKWTVALKDTDEFIGDVMIPTIAEGYLGEIGYRFMREHWGCGFAYEAVSAVIEHCRSTLHLKRLSATIDNENVQSKKLIEKLGFTLVAVLPESNLLGRVADVAYYSRIV</sequence>
<feature type="domain" description="N-acetyltransferase" evidence="1">
    <location>
        <begin position="36"/>
        <end position="191"/>
    </location>
</feature>
<dbReference type="OrthoDB" id="9811523at2"/>
<dbReference type="EMBL" id="LQQY01000009">
    <property type="protein sequence ID" value="KZE50957.1"/>
    <property type="molecule type" value="Genomic_DNA"/>
</dbReference>
<protein>
    <recommendedName>
        <fullName evidence="1">N-acetyltransferase domain-containing protein</fullName>
    </recommendedName>
</protein>
<dbReference type="AlphaFoldDB" id="A0A163LTE2"/>
<dbReference type="GO" id="GO:0016747">
    <property type="term" value="F:acyltransferase activity, transferring groups other than amino-acyl groups"/>
    <property type="evidence" value="ECO:0007669"/>
    <property type="project" value="InterPro"/>
</dbReference>
<dbReference type="Gene3D" id="3.40.630.30">
    <property type="match status" value="1"/>
</dbReference>
<evidence type="ECO:0000313" key="2">
    <source>
        <dbReference type="EMBL" id="KZE50957.1"/>
    </source>
</evidence>
<dbReference type="InterPro" id="IPR051531">
    <property type="entry name" value="N-acetyltransferase"/>
</dbReference>
<dbReference type="PROSITE" id="PS51186">
    <property type="entry name" value="GNAT"/>
    <property type="match status" value="1"/>
</dbReference>
<dbReference type="SUPFAM" id="SSF55729">
    <property type="entry name" value="Acyl-CoA N-acyltransferases (Nat)"/>
    <property type="match status" value="1"/>
</dbReference>
<organism evidence="2 3">
    <name type="scientific">Rossellomorea marisflavi</name>
    <dbReference type="NCBI Taxonomy" id="189381"/>
    <lineage>
        <taxon>Bacteria</taxon>
        <taxon>Bacillati</taxon>
        <taxon>Bacillota</taxon>
        <taxon>Bacilli</taxon>
        <taxon>Bacillales</taxon>
        <taxon>Bacillaceae</taxon>
        <taxon>Rossellomorea</taxon>
    </lineage>
</organism>
<dbReference type="Proteomes" id="UP000076510">
    <property type="component" value="Unassembled WGS sequence"/>
</dbReference>
<dbReference type="PANTHER" id="PTHR43792">
    <property type="entry name" value="GNAT FAMILY, PUTATIVE (AFU_ORTHOLOGUE AFUA_3G00765)-RELATED-RELATED"/>
    <property type="match status" value="1"/>
</dbReference>
<proteinExistence type="predicted"/>
<dbReference type="InterPro" id="IPR000182">
    <property type="entry name" value="GNAT_dom"/>
</dbReference>